<gene>
    <name evidence="3" type="ORF">CRP01_27815</name>
</gene>
<proteinExistence type="predicted"/>
<dbReference type="Proteomes" id="UP000223913">
    <property type="component" value="Unassembled WGS sequence"/>
</dbReference>
<dbReference type="Gene3D" id="2.60.60.20">
    <property type="entry name" value="PLAT/LH2 domain"/>
    <property type="match status" value="1"/>
</dbReference>
<evidence type="ECO:0000313" key="3">
    <source>
        <dbReference type="EMBL" id="PHN03204.1"/>
    </source>
</evidence>
<dbReference type="OrthoDB" id="1550870at2"/>
<dbReference type="InterPro" id="IPR036392">
    <property type="entry name" value="PLAT/LH2_dom_sf"/>
</dbReference>
<dbReference type="PROSITE" id="PS51257">
    <property type="entry name" value="PROKAR_LIPOPROTEIN"/>
    <property type="match status" value="1"/>
</dbReference>
<name>A0A2D0N3W9_FLAN2</name>
<dbReference type="InterPro" id="IPR001024">
    <property type="entry name" value="PLAT/LH2_dom"/>
</dbReference>
<feature type="chain" id="PRO_5012497243" description="PLAT domain-containing protein" evidence="1">
    <location>
        <begin position="32"/>
        <end position="358"/>
    </location>
</feature>
<dbReference type="Pfam" id="PF01477">
    <property type="entry name" value="PLAT"/>
    <property type="match status" value="1"/>
</dbReference>
<keyword evidence="1" id="KW-0732">Signal</keyword>
<protein>
    <recommendedName>
        <fullName evidence="2">PLAT domain-containing protein</fullName>
    </recommendedName>
</protein>
<dbReference type="RefSeq" id="WP_099153332.1">
    <property type="nucleotide sequence ID" value="NZ_PDUD01000033.1"/>
</dbReference>
<comment type="caution">
    <text evidence="3">The sequence shown here is derived from an EMBL/GenBank/DDBJ whole genome shotgun (WGS) entry which is preliminary data.</text>
</comment>
<evidence type="ECO:0000256" key="1">
    <source>
        <dbReference type="SAM" id="SignalP"/>
    </source>
</evidence>
<evidence type="ECO:0000259" key="2">
    <source>
        <dbReference type="Pfam" id="PF01477"/>
    </source>
</evidence>
<feature type="signal peptide" evidence="1">
    <location>
        <begin position="1"/>
        <end position="31"/>
    </location>
</feature>
<dbReference type="EMBL" id="PDUD01000033">
    <property type="protein sequence ID" value="PHN03204.1"/>
    <property type="molecule type" value="Genomic_DNA"/>
</dbReference>
<keyword evidence="4" id="KW-1185">Reference proteome</keyword>
<dbReference type="AlphaFoldDB" id="A0A2D0N3W9"/>
<accession>A0A2D0N3W9</accession>
<reference evidence="3 4" key="1">
    <citation type="submission" date="2017-10" db="EMBL/GenBank/DDBJ databases">
        <title>The draft genome sequence of Lewinella nigricans NBRC 102662.</title>
        <authorList>
            <person name="Wang K."/>
        </authorList>
    </citation>
    <scope>NUCLEOTIDE SEQUENCE [LARGE SCALE GENOMIC DNA]</scope>
    <source>
        <strain evidence="3 4">NBRC 102662</strain>
    </source>
</reference>
<dbReference type="SUPFAM" id="SSF49723">
    <property type="entry name" value="Lipase/lipooxygenase domain (PLAT/LH2 domain)"/>
    <property type="match status" value="1"/>
</dbReference>
<evidence type="ECO:0000313" key="4">
    <source>
        <dbReference type="Proteomes" id="UP000223913"/>
    </source>
</evidence>
<feature type="domain" description="PLAT" evidence="2">
    <location>
        <begin position="82"/>
        <end position="183"/>
    </location>
</feature>
<organism evidence="3 4">
    <name type="scientific">Flavilitoribacter nigricans (strain ATCC 23147 / DSM 23189 / NBRC 102662 / NCIMB 1420 / SS-2)</name>
    <name type="common">Lewinella nigricans</name>
    <dbReference type="NCBI Taxonomy" id="1122177"/>
    <lineage>
        <taxon>Bacteria</taxon>
        <taxon>Pseudomonadati</taxon>
        <taxon>Bacteroidota</taxon>
        <taxon>Saprospiria</taxon>
        <taxon>Saprospirales</taxon>
        <taxon>Lewinellaceae</taxon>
        <taxon>Flavilitoribacter</taxon>
    </lineage>
</organism>
<sequence>MKITKIRFTKIQLQLTMALLACFLIGTMAKAQPANRFLSNNAVQTTFQAKQKQGPATNFPDRYNLPEKYRPAFENMPVWRLQLRVHTANKENAGTDDEVYTQLTSAASSLYYLDRAGDDRERNKVNTYEIVDPNIRTISDIKMLKLTIKGSDGWCVDRIELLVNGVSAPIFRKSISSGKWLDRGSGKTPSLYISGSEMRRYPAWKYTSANRAIWLPPSIIRRATLEAIVESYVGHMMNAEPDMRKLEFGKKYGRAYVEAKPAGGNKLHFDLDLVYDTTIDLETDVDFDLVVSCDNKQLNLRAQNVKAQVNVPLITRLIRIFKSDFAKMKLYAINFGSSGVPYCPSLRVTSAGDITIRP</sequence>